<proteinExistence type="predicted"/>
<feature type="domain" description="Methyltransferase type 12" evidence="1">
    <location>
        <begin position="41"/>
        <end position="134"/>
    </location>
</feature>
<dbReference type="InterPro" id="IPR013217">
    <property type="entry name" value="Methyltransf_12"/>
</dbReference>
<sequence length="264" mass="29425">MTLEWDAAEYEVVANPHVGWGTGLLEVALERRPLVGDEAAMDAGCGTGRVTELLLERLPGGTVLAVDASGAMVEAARRRFAGDERVRVERWDLLKLEVEEPVDLILSTATFHWIKNHEKLFNVLASALKPGGRLVAQCGGQGNIAQVTRAIEEVMGEERFREHFAGWRDNKEYADPATTKARLEAAGFEEIETWLHEEPTEFGSTEELTRYLKAVVLGRHLERLPEVDHQSFADAVATRVAAVQDPPVMDYVRLNILATRRRES</sequence>
<dbReference type="AlphaFoldDB" id="A0A6J4RAM9"/>
<dbReference type="EMBL" id="CADCVE010000101">
    <property type="protein sequence ID" value="CAA9464967.1"/>
    <property type="molecule type" value="Genomic_DNA"/>
</dbReference>
<protein>
    <submittedName>
        <fullName evidence="2">Biotin synthesis protein BioC</fullName>
    </submittedName>
</protein>
<dbReference type="PANTHER" id="PTHR43861:SF1">
    <property type="entry name" value="TRANS-ACONITATE 2-METHYLTRANSFERASE"/>
    <property type="match status" value="1"/>
</dbReference>
<name>A0A6J4RAM9_9ACTN</name>
<accession>A0A6J4RAM9</accession>
<reference evidence="2" key="1">
    <citation type="submission" date="2020-02" db="EMBL/GenBank/DDBJ databases">
        <authorList>
            <person name="Meier V. D."/>
        </authorList>
    </citation>
    <scope>NUCLEOTIDE SEQUENCE</scope>
    <source>
        <strain evidence="2">AVDCRST_MAG28</strain>
    </source>
</reference>
<evidence type="ECO:0000259" key="1">
    <source>
        <dbReference type="Pfam" id="PF08242"/>
    </source>
</evidence>
<organism evidence="2">
    <name type="scientific">uncultured Rubrobacteraceae bacterium</name>
    <dbReference type="NCBI Taxonomy" id="349277"/>
    <lineage>
        <taxon>Bacteria</taxon>
        <taxon>Bacillati</taxon>
        <taxon>Actinomycetota</taxon>
        <taxon>Rubrobacteria</taxon>
        <taxon>Rubrobacterales</taxon>
        <taxon>Rubrobacteraceae</taxon>
        <taxon>environmental samples</taxon>
    </lineage>
</organism>
<dbReference type="Gene3D" id="3.40.50.150">
    <property type="entry name" value="Vaccinia Virus protein VP39"/>
    <property type="match status" value="1"/>
</dbReference>
<dbReference type="InterPro" id="IPR029063">
    <property type="entry name" value="SAM-dependent_MTases_sf"/>
</dbReference>
<gene>
    <name evidence="2" type="ORF">AVDCRST_MAG28-3950</name>
</gene>
<dbReference type="PANTHER" id="PTHR43861">
    <property type="entry name" value="TRANS-ACONITATE 2-METHYLTRANSFERASE-RELATED"/>
    <property type="match status" value="1"/>
</dbReference>
<evidence type="ECO:0000313" key="2">
    <source>
        <dbReference type="EMBL" id="CAA9464967.1"/>
    </source>
</evidence>
<dbReference type="Pfam" id="PF08242">
    <property type="entry name" value="Methyltransf_12"/>
    <property type="match status" value="1"/>
</dbReference>
<dbReference type="CDD" id="cd02440">
    <property type="entry name" value="AdoMet_MTases"/>
    <property type="match status" value="1"/>
</dbReference>
<dbReference type="SUPFAM" id="SSF53335">
    <property type="entry name" value="S-adenosyl-L-methionine-dependent methyltransferases"/>
    <property type="match status" value="1"/>
</dbReference>